<reference evidence="3 4" key="1">
    <citation type="journal article" date="2023" name="G3 (Bethesda)">
        <title>A haplotype-resolved chromosome-scale genome for Quercus rubra L. provides insights into the genetics of adaptive traits for red oak species.</title>
        <authorList>
            <person name="Kapoor B."/>
            <person name="Jenkins J."/>
            <person name="Schmutz J."/>
            <person name="Zhebentyayeva T."/>
            <person name="Kuelheim C."/>
            <person name="Coggeshall M."/>
            <person name="Heim C."/>
            <person name="Lasky J.R."/>
            <person name="Leites L."/>
            <person name="Islam-Faridi N."/>
            <person name="Romero-Severson J."/>
            <person name="DeLeo V.L."/>
            <person name="Lucas S.M."/>
            <person name="Lazic D."/>
            <person name="Gailing O."/>
            <person name="Carlson J."/>
            <person name="Staton M."/>
        </authorList>
    </citation>
    <scope>NUCLEOTIDE SEQUENCE [LARGE SCALE GENOMIC DNA]</scope>
    <source>
        <strain evidence="3">Pseudo-F2</strain>
    </source>
</reference>
<dbReference type="PANTHER" id="PTHR35046">
    <property type="entry name" value="ZINC KNUCKLE (CCHC-TYPE) FAMILY PROTEIN"/>
    <property type="match status" value="1"/>
</dbReference>
<comment type="caution">
    <text evidence="3">The sequence shown here is derived from an EMBL/GenBank/DDBJ whole genome shotgun (WGS) entry which is preliminary data.</text>
</comment>
<accession>A0AAN7GA56</accession>
<evidence type="ECO:0000313" key="3">
    <source>
        <dbReference type="EMBL" id="KAK4605656.1"/>
    </source>
</evidence>
<evidence type="ECO:0000256" key="1">
    <source>
        <dbReference type="SAM" id="MobiDB-lite"/>
    </source>
</evidence>
<dbReference type="PANTHER" id="PTHR35046:SF26">
    <property type="entry name" value="RNA-DIRECTED DNA POLYMERASE"/>
    <property type="match status" value="1"/>
</dbReference>
<dbReference type="EMBL" id="JAXUIC010000001">
    <property type="protein sequence ID" value="KAK4605656.1"/>
    <property type="molecule type" value="Genomic_DNA"/>
</dbReference>
<gene>
    <name evidence="3" type="ORF">RGQ29_000098</name>
</gene>
<proteinExistence type="predicted"/>
<dbReference type="Pfam" id="PF03732">
    <property type="entry name" value="Retrotrans_gag"/>
    <property type="match status" value="1"/>
</dbReference>
<evidence type="ECO:0000313" key="4">
    <source>
        <dbReference type="Proteomes" id="UP001324115"/>
    </source>
</evidence>
<keyword evidence="4" id="KW-1185">Reference proteome</keyword>
<evidence type="ECO:0000259" key="2">
    <source>
        <dbReference type="Pfam" id="PF03732"/>
    </source>
</evidence>
<sequence length="345" mass="39329">MRGNQPHHPSSVRSYGEPRLSDADRGVKLEVSDFYGESNPEVFFDWLHGIASYFGWYSLSEERKLFFTEAKLKGTAGIWWEKYQQTHYIAIRSWEDMRSAMTRYSCKRAHLQFTQLVQGSYSVEEYTNKFYSLAMRSGFPWNEDVMISKYRQGLNPNISLGLAASRLYTMADAIQIAYQMEEETKKKALMRAPMASNIRGERTIVDVNLEKSIDKSKGNSYQPSKNVRSNTSTSQGSSSNSRAKCFNFGGFGHMSFQCPSKLVAMLERDSPSLEAIKGSKQLEIQEEICEPLNANLKENVEDPDLADGMLGIIRPLLTAFNQDVQVNEDCYHRGKVFQTQVNCKK</sequence>
<dbReference type="Proteomes" id="UP001324115">
    <property type="component" value="Unassembled WGS sequence"/>
</dbReference>
<protein>
    <recommendedName>
        <fullName evidence="2">Retrotransposon gag domain-containing protein</fullName>
    </recommendedName>
</protein>
<organism evidence="3 4">
    <name type="scientific">Quercus rubra</name>
    <name type="common">Northern red oak</name>
    <name type="synonym">Quercus borealis</name>
    <dbReference type="NCBI Taxonomy" id="3512"/>
    <lineage>
        <taxon>Eukaryota</taxon>
        <taxon>Viridiplantae</taxon>
        <taxon>Streptophyta</taxon>
        <taxon>Embryophyta</taxon>
        <taxon>Tracheophyta</taxon>
        <taxon>Spermatophyta</taxon>
        <taxon>Magnoliopsida</taxon>
        <taxon>eudicotyledons</taxon>
        <taxon>Gunneridae</taxon>
        <taxon>Pentapetalae</taxon>
        <taxon>rosids</taxon>
        <taxon>fabids</taxon>
        <taxon>Fagales</taxon>
        <taxon>Fagaceae</taxon>
        <taxon>Quercus</taxon>
    </lineage>
</organism>
<feature type="domain" description="Retrotransposon gag" evidence="2">
    <location>
        <begin position="71"/>
        <end position="156"/>
    </location>
</feature>
<dbReference type="InterPro" id="IPR005162">
    <property type="entry name" value="Retrotrans_gag_dom"/>
</dbReference>
<dbReference type="AlphaFoldDB" id="A0AAN7GA56"/>
<name>A0AAN7GA56_QUERU</name>
<feature type="compositionally biased region" description="Polar residues" evidence="1">
    <location>
        <begin position="218"/>
        <end position="228"/>
    </location>
</feature>
<feature type="compositionally biased region" description="Low complexity" evidence="1">
    <location>
        <begin position="229"/>
        <end position="241"/>
    </location>
</feature>
<feature type="region of interest" description="Disordered" evidence="1">
    <location>
        <begin position="215"/>
        <end position="241"/>
    </location>
</feature>